<dbReference type="InterPro" id="IPR016158">
    <property type="entry name" value="Cullin_homology"/>
</dbReference>
<comment type="similarity">
    <text evidence="2 12 13">Belongs to the cullin family.</text>
</comment>
<evidence type="ECO:0000256" key="2">
    <source>
        <dbReference type="ARBA" id="ARBA00006019"/>
    </source>
</evidence>
<dbReference type="PROSITE" id="PS51748">
    <property type="entry name" value="HEXOKINASE_2"/>
    <property type="match status" value="1"/>
</dbReference>
<dbReference type="PROSITE" id="PS50069">
    <property type="entry name" value="CULLIN_2"/>
    <property type="match status" value="1"/>
</dbReference>
<comment type="pathway">
    <text evidence="1">Protein modification; protein ubiquitination.</text>
</comment>
<keyword evidence="4" id="KW-1017">Isopeptide bond</keyword>
<dbReference type="InterPro" id="IPR035992">
    <property type="entry name" value="Ricin_B-like_lectins"/>
</dbReference>
<evidence type="ECO:0000313" key="15">
    <source>
        <dbReference type="EMBL" id="KAG2231571.1"/>
    </source>
</evidence>
<sequence length="1345" mass="152042">MFPSQGYFFLKCQKNGLVISVNNEEKAGTKLVTDNKNDEDSQLWSFEGGCLVSKHSSLGDLRNDAKLLQFDRKKTMAHNQRWGICDGFVYAVADPRLVLVAEDDASYIKVGIKMRKLMSQRQSVPLVNLDHCNQQQADAVKELEQLFCLDNATLLNIVDSFRNELVAGLADDRSSDLNMIPTYVTGYPTGDEKGTYLALEIAGMDIYACQVKLKGDNGKLAINQYQYKIPQDLASGDDFAVLIDYVVECISDFLMRVGTQDLFIYPMAVSFGFAIKQTRLDSGRILSLGYGFSYPNGVGVDIVELMHERLRLKGLPIKIVATANDSVCTLLAHAYQHPTTRLGIVHSLGTNCAYYEPVKNVTKLKDSSVTRDLDMIMNTEWCNFGSSRRTLPCTWFDRKLARESINPQFHVFEKMTTGIFLGELVRNILIYLVDREILFRGESSETLNTAHSFDTSYMYVCEADDSDILEDTRIVLEDMLDLSKTTVGDRQVVKKVCELIGNRAAVLVGTAIAAIVQHMASTGIGMTDEGYAISISGSIYEDYPSFHPRVCKTIKDLIPDHMAVKLSVGVVKHSRIVGAAIVAMMAEKIAATTLIDMLNGVYSFSSKQQQIKGMTMYQVVYDMCIAIPRPFTDRLFTGIAEYLDAHTSNECKMMLTHDDIVTSYARAFERFALAAEYMSRGCCYLDRIYTSNYTNGRNSSGTGKYRKQNVEALALLLWKSNVLFTIRDKYQNKLFYQVFELIRQDRDGDDAPHGTIKSVVTSLVQVNSFTEQPLQLYIEEFERPYLVHTKRYYEAEAAREIAAGSISGFMQNASNRLQQEIVRNNQYCHSTSHGRIVKEFEAQYIAAYQDRIIDEFEVMLKDERFQDCTLAYSLLSRIPEGLKPILDIYQNYVAKLGKEIVTQLGTSVTKNPKSYVDQLLGLHQKYYQVNNQVFSSDPLFTAAVDKAFRTIINEAVGSNIPANGPETLARYCDMMMKKNAGKKEVSGGGGAHKRKAMKKPAVVDIVDEGDQEERLMKMVTLFKYVEDKDIFQKFYSRMLAKRLIYGVSSSEELEINMINRLKEICGVEYTSKLNKMFTDMSLSSDLNTKFKGYVKEKNLVGQVSMDILVLTAGAWPLNQKEDTGPDTNKIQIPTVLESNISSFEAFYGNQYNGRRLLWQWNLTRGEIRMNHFDRNYELQVSLYQMIILILFNQGGPLLVSDIIVQSGLTEADTMKSLKPLIDVHVLETVLGDSLSLTNEIKVNTAFTSKRTKIKVTAASQGDSQQESQSARKSVDEDRRMYLQAAIVRIMKSRQVLPHVQLIQEIFDQANSRFSPSVIMIKKCIEQLLEKQFIARQERDTYVYVA</sequence>
<dbReference type="EMBL" id="JAEPRE010000145">
    <property type="protein sequence ID" value="KAG2231571.1"/>
    <property type="molecule type" value="Genomic_DNA"/>
</dbReference>
<dbReference type="GO" id="GO:0006096">
    <property type="term" value="P:glycolytic process"/>
    <property type="evidence" value="ECO:0007669"/>
    <property type="project" value="UniProtKB-UniPathway"/>
</dbReference>
<dbReference type="Gene3D" id="3.30.230.130">
    <property type="entry name" value="Cullin, Chain C, Domain 2"/>
    <property type="match status" value="1"/>
</dbReference>
<dbReference type="SUPFAM" id="SSF75632">
    <property type="entry name" value="Cullin homology domain"/>
    <property type="match status" value="1"/>
</dbReference>
<organism evidence="15 16">
    <name type="scientific">Thamnidium elegans</name>
    <dbReference type="NCBI Taxonomy" id="101142"/>
    <lineage>
        <taxon>Eukaryota</taxon>
        <taxon>Fungi</taxon>
        <taxon>Fungi incertae sedis</taxon>
        <taxon>Mucoromycota</taxon>
        <taxon>Mucoromycotina</taxon>
        <taxon>Mucoromycetes</taxon>
        <taxon>Mucorales</taxon>
        <taxon>Mucorineae</taxon>
        <taxon>Mucoraceae</taxon>
        <taxon>Thamnidium</taxon>
    </lineage>
</organism>
<dbReference type="GO" id="GO:0031625">
    <property type="term" value="F:ubiquitin protein ligase binding"/>
    <property type="evidence" value="ECO:0007669"/>
    <property type="project" value="InterPro"/>
</dbReference>
<dbReference type="GO" id="GO:0005524">
    <property type="term" value="F:ATP binding"/>
    <property type="evidence" value="ECO:0007669"/>
    <property type="project" value="UniProtKB-KW"/>
</dbReference>
<dbReference type="GO" id="GO:0001678">
    <property type="term" value="P:intracellular glucose homeostasis"/>
    <property type="evidence" value="ECO:0007669"/>
    <property type="project" value="InterPro"/>
</dbReference>
<dbReference type="SMART" id="SM00884">
    <property type="entry name" value="Cullin_Nedd8"/>
    <property type="match status" value="1"/>
</dbReference>
<dbReference type="Gene3D" id="1.20.1310.10">
    <property type="entry name" value="Cullin Repeats"/>
    <property type="match status" value="4"/>
</dbReference>
<keyword evidence="7" id="KW-0418">Kinase</keyword>
<dbReference type="Pfam" id="PF10557">
    <property type="entry name" value="Cullin_Nedd8"/>
    <property type="match status" value="1"/>
</dbReference>
<keyword evidence="5" id="KW-0808">Transferase</keyword>
<gene>
    <name evidence="15" type="ORF">INT48_002987</name>
</gene>
<dbReference type="SMART" id="SM00182">
    <property type="entry name" value="CULLIN"/>
    <property type="match status" value="1"/>
</dbReference>
<dbReference type="InterPro" id="IPR019559">
    <property type="entry name" value="Cullin_neddylation_domain"/>
</dbReference>
<dbReference type="UniPathway" id="UPA00109">
    <property type="reaction ID" value="UER00180"/>
</dbReference>
<dbReference type="Proteomes" id="UP000613177">
    <property type="component" value="Unassembled WGS sequence"/>
</dbReference>
<dbReference type="PRINTS" id="PR00475">
    <property type="entry name" value="HEXOKINASE"/>
</dbReference>
<name>A0A8H7SNN4_9FUNG</name>
<evidence type="ECO:0000256" key="3">
    <source>
        <dbReference type="ARBA" id="ARBA00009225"/>
    </source>
</evidence>
<dbReference type="Gene3D" id="3.40.367.20">
    <property type="match status" value="1"/>
</dbReference>
<dbReference type="InterPro" id="IPR036390">
    <property type="entry name" value="WH_DNA-bd_sf"/>
</dbReference>
<evidence type="ECO:0000256" key="9">
    <source>
        <dbReference type="ARBA" id="ARBA00022840"/>
    </source>
</evidence>
<evidence type="ECO:0000256" key="11">
    <source>
        <dbReference type="ARBA" id="ARBA00040451"/>
    </source>
</evidence>
<dbReference type="Pfam" id="PF00888">
    <property type="entry name" value="Cullin"/>
    <property type="match status" value="1"/>
</dbReference>
<proteinExistence type="inferred from homology"/>
<dbReference type="InterPro" id="IPR036388">
    <property type="entry name" value="WH-like_DNA-bd_sf"/>
</dbReference>
<dbReference type="InterPro" id="IPR036317">
    <property type="entry name" value="Cullin_homology_sf"/>
</dbReference>
<evidence type="ECO:0000256" key="4">
    <source>
        <dbReference type="ARBA" id="ARBA00022499"/>
    </source>
</evidence>
<dbReference type="GO" id="GO:0006511">
    <property type="term" value="P:ubiquitin-dependent protein catabolic process"/>
    <property type="evidence" value="ECO:0007669"/>
    <property type="project" value="InterPro"/>
</dbReference>
<dbReference type="InterPro" id="IPR001312">
    <property type="entry name" value="Hexokinase"/>
</dbReference>
<keyword evidence="9" id="KW-0067">ATP-binding</keyword>
<dbReference type="SUPFAM" id="SSF74788">
    <property type="entry name" value="Cullin repeat-like"/>
    <property type="match status" value="1"/>
</dbReference>
<dbReference type="Gene3D" id="3.30.420.40">
    <property type="match status" value="1"/>
</dbReference>
<dbReference type="Gene3D" id="2.80.10.50">
    <property type="match status" value="1"/>
</dbReference>
<dbReference type="GO" id="GO:0004396">
    <property type="term" value="F:hexokinase activity"/>
    <property type="evidence" value="ECO:0007669"/>
    <property type="project" value="InterPro"/>
</dbReference>
<evidence type="ECO:0000256" key="1">
    <source>
        <dbReference type="ARBA" id="ARBA00004906"/>
    </source>
</evidence>
<reference evidence="15" key="1">
    <citation type="submission" date="2021-01" db="EMBL/GenBank/DDBJ databases">
        <title>Metabolic potential, ecology and presence of endohyphal bacteria is reflected in genomic diversity of Mucoromycotina.</title>
        <authorList>
            <person name="Muszewska A."/>
            <person name="Okrasinska A."/>
            <person name="Steczkiewicz K."/>
            <person name="Drgas O."/>
            <person name="Orlowska M."/>
            <person name="Perlinska-Lenart U."/>
            <person name="Aleksandrzak-Piekarczyk T."/>
            <person name="Szatraj K."/>
            <person name="Zielenkiewicz U."/>
            <person name="Pilsyk S."/>
            <person name="Malc E."/>
            <person name="Mieczkowski P."/>
            <person name="Kruszewska J.S."/>
            <person name="Biernat P."/>
            <person name="Pawlowska J."/>
        </authorList>
    </citation>
    <scope>NUCLEOTIDE SEQUENCE</scope>
    <source>
        <strain evidence="15">WA0000018081</strain>
    </source>
</reference>
<dbReference type="InterPro" id="IPR045093">
    <property type="entry name" value="Cullin"/>
</dbReference>
<keyword evidence="16" id="KW-1185">Reference proteome</keyword>
<comment type="similarity">
    <text evidence="3">Belongs to the hexokinase family.</text>
</comment>
<dbReference type="Pfam" id="PF26557">
    <property type="entry name" value="Cullin_AB"/>
    <property type="match status" value="1"/>
</dbReference>
<dbReference type="FunFam" id="1.20.1310.10:FF:000014">
    <property type="entry name" value="Cullin 5"/>
    <property type="match status" value="1"/>
</dbReference>
<dbReference type="SUPFAM" id="SSF53067">
    <property type="entry name" value="Actin-like ATPase domain"/>
    <property type="match status" value="2"/>
</dbReference>
<evidence type="ECO:0000256" key="10">
    <source>
        <dbReference type="ARBA" id="ARBA00022843"/>
    </source>
</evidence>
<evidence type="ECO:0000256" key="8">
    <source>
        <dbReference type="ARBA" id="ARBA00022786"/>
    </source>
</evidence>
<dbReference type="SUPFAM" id="SSF50370">
    <property type="entry name" value="Ricin B-like lectins"/>
    <property type="match status" value="1"/>
</dbReference>
<feature type="domain" description="Cullin family profile" evidence="14">
    <location>
        <begin position="963"/>
        <end position="1221"/>
    </location>
</feature>
<dbReference type="InterPro" id="IPR016159">
    <property type="entry name" value="Cullin_repeat-like_dom_sf"/>
</dbReference>
<evidence type="ECO:0000256" key="12">
    <source>
        <dbReference type="PROSITE-ProRule" id="PRU00330"/>
    </source>
</evidence>
<evidence type="ECO:0000256" key="5">
    <source>
        <dbReference type="ARBA" id="ARBA00022679"/>
    </source>
</evidence>
<dbReference type="SUPFAM" id="SSF46785">
    <property type="entry name" value="Winged helix' DNA-binding domain"/>
    <property type="match status" value="1"/>
</dbReference>
<protein>
    <recommendedName>
        <fullName evidence="11">Cullin-5</fullName>
    </recommendedName>
</protein>
<keyword evidence="10" id="KW-0832">Ubl conjugation</keyword>
<keyword evidence="6" id="KW-0547">Nucleotide-binding</keyword>
<evidence type="ECO:0000256" key="7">
    <source>
        <dbReference type="ARBA" id="ARBA00022777"/>
    </source>
</evidence>
<dbReference type="InterPro" id="IPR043129">
    <property type="entry name" value="ATPase_NBD"/>
</dbReference>
<dbReference type="GO" id="GO:0005536">
    <property type="term" value="F:D-glucose binding"/>
    <property type="evidence" value="ECO:0007669"/>
    <property type="project" value="InterPro"/>
</dbReference>
<evidence type="ECO:0000256" key="6">
    <source>
        <dbReference type="ARBA" id="ARBA00022741"/>
    </source>
</evidence>
<dbReference type="Pfam" id="PF03727">
    <property type="entry name" value="Hexokinase_2"/>
    <property type="match status" value="1"/>
</dbReference>
<comment type="caution">
    <text evidence="15">The sequence shown here is derived from an EMBL/GenBank/DDBJ whole genome shotgun (WGS) entry which is preliminary data.</text>
</comment>
<dbReference type="InterPro" id="IPR059120">
    <property type="entry name" value="Cullin-like_AB"/>
</dbReference>
<dbReference type="InterPro" id="IPR001373">
    <property type="entry name" value="Cullin_N"/>
</dbReference>
<dbReference type="PANTHER" id="PTHR11932">
    <property type="entry name" value="CULLIN"/>
    <property type="match status" value="1"/>
</dbReference>
<evidence type="ECO:0000313" key="16">
    <source>
        <dbReference type="Proteomes" id="UP000613177"/>
    </source>
</evidence>
<dbReference type="FunFam" id="1.10.10.10:FF:000014">
    <property type="entry name" value="Cullin 1"/>
    <property type="match status" value="1"/>
</dbReference>
<evidence type="ECO:0000256" key="13">
    <source>
        <dbReference type="RuleBase" id="RU003829"/>
    </source>
</evidence>
<dbReference type="InterPro" id="IPR022673">
    <property type="entry name" value="Hexokinase_C"/>
</dbReference>
<dbReference type="Pfam" id="PF00349">
    <property type="entry name" value="Hexokinase_1"/>
    <property type="match status" value="1"/>
</dbReference>
<keyword evidence="8" id="KW-0833">Ubl conjugation pathway</keyword>
<dbReference type="Gene3D" id="1.10.10.10">
    <property type="entry name" value="Winged helix-like DNA-binding domain superfamily/Winged helix DNA-binding domain"/>
    <property type="match status" value="1"/>
</dbReference>
<accession>A0A8H7SNN4</accession>
<dbReference type="InterPro" id="IPR022672">
    <property type="entry name" value="Hexokinase_N"/>
</dbReference>
<evidence type="ECO:0000259" key="14">
    <source>
        <dbReference type="PROSITE" id="PS50069"/>
    </source>
</evidence>